<protein>
    <submittedName>
        <fullName evidence="1">HAD superfamily hydrolase (TIGR01509 family)</fullName>
    </submittedName>
</protein>
<dbReference type="RefSeq" id="WP_181615087.1">
    <property type="nucleotide sequence ID" value="NZ_BAABAM010000007.1"/>
</dbReference>
<reference evidence="1 2" key="1">
    <citation type="submission" date="2020-07" db="EMBL/GenBank/DDBJ databases">
        <title>Genomic Encyclopedia of Type Strains, Phase IV (KMG-IV): sequencing the most valuable type-strain genomes for metagenomic binning, comparative biology and taxonomic classification.</title>
        <authorList>
            <person name="Goeker M."/>
        </authorList>
    </citation>
    <scope>NUCLEOTIDE SEQUENCE [LARGE SCALE GENOMIC DNA]</scope>
    <source>
        <strain evidence="1 2">DSM 45533</strain>
    </source>
</reference>
<dbReference type="InterPro" id="IPR006439">
    <property type="entry name" value="HAD-SF_hydro_IA"/>
</dbReference>
<dbReference type="InterPro" id="IPR036412">
    <property type="entry name" value="HAD-like_sf"/>
</dbReference>
<dbReference type="InterPro" id="IPR050155">
    <property type="entry name" value="HAD-like_hydrolase_sf"/>
</dbReference>
<evidence type="ECO:0000313" key="1">
    <source>
        <dbReference type="EMBL" id="MBA2896407.1"/>
    </source>
</evidence>
<dbReference type="SUPFAM" id="SSF56784">
    <property type="entry name" value="HAD-like"/>
    <property type="match status" value="1"/>
</dbReference>
<organism evidence="1 2">
    <name type="scientific">Nonomuraea soli</name>
    <dbReference type="NCBI Taxonomy" id="1032476"/>
    <lineage>
        <taxon>Bacteria</taxon>
        <taxon>Bacillati</taxon>
        <taxon>Actinomycetota</taxon>
        <taxon>Actinomycetes</taxon>
        <taxon>Streptosporangiales</taxon>
        <taxon>Streptosporangiaceae</taxon>
        <taxon>Nonomuraea</taxon>
    </lineage>
</organism>
<dbReference type="GO" id="GO:0008967">
    <property type="term" value="F:phosphoglycolate phosphatase activity"/>
    <property type="evidence" value="ECO:0007669"/>
    <property type="project" value="TreeGrafter"/>
</dbReference>
<dbReference type="Pfam" id="PF13419">
    <property type="entry name" value="HAD_2"/>
    <property type="match status" value="1"/>
</dbReference>
<proteinExistence type="predicted"/>
<dbReference type="SFLD" id="SFLDS00003">
    <property type="entry name" value="Haloacid_Dehalogenase"/>
    <property type="match status" value="1"/>
</dbReference>
<keyword evidence="1" id="KW-0378">Hydrolase</keyword>
<comment type="caution">
    <text evidence="1">The sequence shown here is derived from an EMBL/GenBank/DDBJ whole genome shotgun (WGS) entry which is preliminary data.</text>
</comment>
<dbReference type="NCBIfam" id="TIGR01549">
    <property type="entry name" value="HAD-SF-IA-v1"/>
    <property type="match status" value="1"/>
</dbReference>
<dbReference type="AlphaFoldDB" id="A0A7W0HUX1"/>
<dbReference type="GO" id="GO:0006281">
    <property type="term" value="P:DNA repair"/>
    <property type="evidence" value="ECO:0007669"/>
    <property type="project" value="TreeGrafter"/>
</dbReference>
<dbReference type="SFLD" id="SFLDG01129">
    <property type="entry name" value="C1.5:_HAD__Beta-PGM__Phosphata"/>
    <property type="match status" value="1"/>
</dbReference>
<dbReference type="Gene3D" id="1.10.150.240">
    <property type="entry name" value="Putative phosphatase, domain 2"/>
    <property type="match status" value="1"/>
</dbReference>
<dbReference type="PANTHER" id="PTHR43434:SF1">
    <property type="entry name" value="PHOSPHOGLYCOLATE PHOSPHATASE"/>
    <property type="match status" value="1"/>
</dbReference>
<sequence>MDLRAVVFDLDGTLLDTMAISPRVYVDTVSALGGPRFTPDDVVAMWHIGPSPVVLARLLGRTLREGDMECYYAHVERAVRQARAFPGVPEAVAGLAARGVRTAVYTAATRRAAELKLAAAGMGGAFDVIVCGDEVAAPKPAPDGLWRALELLGVEPARAAYVGDGAVDLGCARGAGAHGVHACWGTAQQGECGLPEPGAHAGSPAALADHLADHLGGPHKQDTAG</sequence>
<evidence type="ECO:0000313" key="2">
    <source>
        <dbReference type="Proteomes" id="UP000530928"/>
    </source>
</evidence>
<keyword evidence="2" id="KW-1185">Reference proteome</keyword>
<dbReference type="PANTHER" id="PTHR43434">
    <property type="entry name" value="PHOSPHOGLYCOLATE PHOSPHATASE"/>
    <property type="match status" value="1"/>
</dbReference>
<dbReference type="InterPro" id="IPR023214">
    <property type="entry name" value="HAD_sf"/>
</dbReference>
<dbReference type="Proteomes" id="UP000530928">
    <property type="component" value="Unassembled WGS sequence"/>
</dbReference>
<gene>
    <name evidence="1" type="ORF">HNR30_007798</name>
</gene>
<accession>A0A7W0HUX1</accession>
<dbReference type="InterPro" id="IPR041492">
    <property type="entry name" value="HAD_2"/>
</dbReference>
<dbReference type="InterPro" id="IPR023198">
    <property type="entry name" value="PGP-like_dom2"/>
</dbReference>
<name>A0A7W0HUX1_9ACTN</name>
<dbReference type="Gene3D" id="3.40.50.1000">
    <property type="entry name" value="HAD superfamily/HAD-like"/>
    <property type="match status" value="1"/>
</dbReference>
<dbReference type="PRINTS" id="PR00413">
    <property type="entry name" value="HADHALOGNASE"/>
</dbReference>
<dbReference type="EMBL" id="JACDUR010000008">
    <property type="protein sequence ID" value="MBA2896407.1"/>
    <property type="molecule type" value="Genomic_DNA"/>
</dbReference>